<dbReference type="PANTHER" id="PTHR12224">
    <property type="entry name" value="BETA-1,4-MANNOSYL-GLYCOPROTEIN BETA-1,4-N-ACETYLGLUCOSAMINYL-TRANSFERASE"/>
    <property type="match status" value="1"/>
</dbReference>
<dbReference type="GO" id="GO:0003830">
    <property type="term" value="F:beta-1,4-mannosylglycoprotein 4-beta-N-acetylglucosaminyltransferase activity"/>
    <property type="evidence" value="ECO:0007669"/>
    <property type="project" value="InterPro"/>
</dbReference>
<feature type="signal peptide" evidence="1">
    <location>
        <begin position="1"/>
        <end position="17"/>
    </location>
</feature>
<dbReference type="GO" id="GO:0006044">
    <property type="term" value="P:N-acetylglucosamine metabolic process"/>
    <property type="evidence" value="ECO:0007669"/>
    <property type="project" value="TreeGrafter"/>
</dbReference>
<dbReference type="GO" id="GO:0016020">
    <property type="term" value="C:membrane"/>
    <property type="evidence" value="ECO:0007669"/>
    <property type="project" value="InterPro"/>
</dbReference>
<evidence type="ECO:0000256" key="1">
    <source>
        <dbReference type="SAM" id="SignalP"/>
    </source>
</evidence>
<organism evidence="2 3">
    <name type="scientific">Chrysophaeum taylorii</name>
    <dbReference type="NCBI Taxonomy" id="2483200"/>
    <lineage>
        <taxon>Eukaryota</taxon>
        <taxon>Sar</taxon>
        <taxon>Stramenopiles</taxon>
        <taxon>Ochrophyta</taxon>
        <taxon>Pelagophyceae</taxon>
        <taxon>Pelagomonadales</taxon>
        <taxon>Pelagomonadaceae</taxon>
        <taxon>Chrysophaeum</taxon>
    </lineage>
</organism>
<keyword evidence="3" id="KW-1185">Reference proteome</keyword>
<accession>A0AAD7UJ12</accession>
<reference evidence="2" key="1">
    <citation type="submission" date="2023-01" db="EMBL/GenBank/DDBJ databases">
        <title>Metagenome sequencing of chrysophaentin producing Chrysophaeum taylorii.</title>
        <authorList>
            <person name="Davison J."/>
            <person name="Bewley C."/>
        </authorList>
    </citation>
    <scope>NUCLEOTIDE SEQUENCE</scope>
    <source>
        <strain evidence="2">NIES-1699</strain>
    </source>
</reference>
<dbReference type="InterPro" id="IPR006813">
    <property type="entry name" value="Glyco_trans_17"/>
</dbReference>
<feature type="chain" id="PRO_5042164929" evidence="1">
    <location>
        <begin position="18"/>
        <end position="635"/>
    </location>
</feature>
<dbReference type="EMBL" id="JAQMWT010000161">
    <property type="protein sequence ID" value="KAJ8608762.1"/>
    <property type="molecule type" value="Genomic_DNA"/>
</dbReference>
<sequence length="635" mass="70860">MFFFFFFVFLHVVGAVALTIVAPKNGELVVSDRLLVSAVFDHHFSPPPAQHRVCLQLDSEPPRCWSDYGPLGSKRAGVFCVFLDVPDDSGAVRLLRAWIPATEDESMLAAETSGNIARTHFRRLSVDECGRENHHPQRRRVFDVFPFFGRHEVELAEVRTHELRDVVDIFVPVQATLTHSGLPKRLEWNASVAADATASFVADLSNVEPHESWAAATGDLNLAREEKQRDAATEALRAAGAEPSDLVIIADADEIADQKRIATLRSCAAFLDANLESLDAVLPAVLDMTWFVYSLNWRARHRWGLFAREGAVVVTAAMLGLRTATAWRRQFRERRLLLDDHSAPRARLLLGAGWHMSSFGGQAAVAEKLKSYIGVSEYGSSFYRDEDRLNRLLRAGVAYYELAGLPRDHHHQGHRLLECVEYEDDPAMMKGLPAYVALHARGRLRSLFSDHECDPTTQHLVVDADVFAARTEAATEGHFVLGGWSSTDLPKNQQRVFEPHVTCQDDGQGFVDASLRAHLQAQCDASGLTLDACDQVWPMLERQCDAELNATRLMRRKDSPATLKINISTSIVFQETVSIPITVDNEQIHIVLSAYDDVEVVTKAACLQHRLPFDQCHSLEGALKAMQPKHAWFCC</sequence>
<dbReference type="AlphaFoldDB" id="A0AAD7UJ12"/>
<keyword evidence="1" id="KW-0732">Signal</keyword>
<evidence type="ECO:0000313" key="2">
    <source>
        <dbReference type="EMBL" id="KAJ8608762.1"/>
    </source>
</evidence>
<dbReference type="Proteomes" id="UP001230188">
    <property type="component" value="Unassembled WGS sequence"/>
</dbReference>
<gene>
    <name evidence="2" type="ORF">CTAYLR_007802</name>
</gene>
<protein>
    <submittedName>
        <fullName evidence="2">Uncharacterized protein</fullName>
    </submittedName>
</protein>
<dbReference type="Pfam" id="PF04724">
    <property type="entry name" value="Glyco_transf_17"/>
    <property type="match status" value="1"/>
</dbReference>
<name>A0AAD7UJ12_9STRA</name>
<evidence type="ECO:0000313" key="3">
    <source>
        <dbReference type="Proteomes" id="UP001230188"/>
    </source>
</evidence>
<comment type="caution">
    <text evidence="2">The sequence shown here is derived from an EMBL/GenBank/DDBJ whole genome shotgun (WGS) entry which is preliminary data.</text>
</comment>
<proteinExistence type="predicted"/>
<dbReference type="PANTHER" id="PTHR12224:SF0">
    <property type="entry name" value="BETA-1,4-MANNOSYL-GLYCOPROTEIN 4-BETA-N-ACETYLGLUCOSAMINYLTRANSFERASE"/>
    <property type="match status" value="1"/>
</dbReference>